<protein>
    <submittedName>
        <fullName evidence="1">Uncharacterized protein</fullName>
    </submittedName>
</protein>
<organism evidence="1 2">
    <name type="scientific">Sinimarinibacterium thermocellulolyticum</name>
    <dbReference type="NCBI Taxonomy" id="3170016"/>
    <lineage>
        <taxon>Bacteria</taxon>
        <taxon>Pseudomonadati</taxon>
        <taxon>Pseudomonadota</taxon>
        <taxon>Gammaproteobacteria</taxon>
        <taxon>Nevskiales</taxon>
        <taxon>Nevskiaceae</taxon>
        <taxon>Sinimarinibacterium</taxon>
    </lineage>
</organism>
<dbReference type="RefSeq" id="WP_352888699.1">
    <property type="nucleotide sequence ID" value="NZ_JBEPIJ010000006.1"/>
</dbReference>
<dbReference type="EMBL" id="JBEPIJ010000006">
    <property type="protein sequence ID" value="MES0873845.1"/>
    <property type="molecule type" value="Genomic_DNA"/>
</dbReference>
<proteinExistence type="predicted"/>
<reference evidence="1 2" key="1">
    <citation type="submission" date="2024-06" db="EMBL/GenBank/DDBJ databases">
        <authorList>
            <person name="Li Z."/>
            <person name="Jiang Y."/>
        </authorList>
    </citation>
    <scope>NUCLEOTIDE SEQUENCE [LARGE SCALE GENOMIC DNA]</scope>
    <source>
        <strain evidence="1 2">HSW-8</strain>
    </source>
</reference>
<comment type="caution">
    <text evidence="1">The sequence shown here is derived from an EMBL/GenBank/DDBJ whole genome shotgun (WGS) entry which is preliminary data.</text>
</comment>
<gene>
    <name evidence="1" type="ORF">ABSH63_07510</name>
</gene>
<evidence type="ECO:0000313" key="2">
    <source>
        <dbReference type="Proteomes" id="UP001465331"/>
    </source>
</evidence>
<evidence type="ECO:0000313" key="1">
    <source>
        <dbReference type="EMBL" id="MES0873845.1"/>
    </source>
</evidence>
<sequence>MNDVHDCRQVTTPRGLRLRRLLRLSLRTAVLNCLCVLLADPRAPGRWLGDLISTF</sequence>
<keyword evidence="2" id="KW-1185">Reference proteome</keyword>
<accession>A0ABV2A9C1</accession>
<dbReference type="Proteomes" id="UP001465331">
    <property type="component" value="Unassembled WGS sequence"/>
</dbReference>
<name>A0ABV2A9C1_9GAMM</name>